<evidence type="ECO:0000259" key="8">
    <source>
        <dbReference type="PROSITE" id="PS50928"/>
    </source>
</evidence>
<dbReference type="AlphaFoldDB" id="A0A0E2HTP5"/>
<feature type="transmembrane region" description="Helical" evidence="7">
    <location>
        <begin position="12"/>
        <end position="36"/>
    </location>
</feature>
<dbReference type="Gene3D" id="1.10.3720.10">
    <property type="entry name" value="MetI-like"/>
    <property type="match status" value="1"/>
</dbReference>
<dbReference type="RefSeq" id="WP_002594888.1">
    <property type="nucleotide sequence ID" value="NZ_KB850998.1"/>
</dbReference>
<comment type="subcellular location">
    <subcellularLocation>
        <location evidence="1 7">Cell membrane</location>
        <topology evidence="1 7">Multi-pass membrane protein</topology>
    </subcellularLocation>
</comment>
<protein>
    <submittedName>
        <fullName evidence="9">Multiple sugar ABC transporter permease</fullName>
    </submittedName>
</protein>
<feature type="domain" description="ABC transmembrane type-1" evidence="8">
    <location>
        <begin position="76"/>
        <end position="263"/>
    </location>
</feature>
<keyword evidence="6 7" id="KW-0472">Membrane</keyword>
<dbReference type="GO" id="GO:0005886">
    <property type="term" value="C:plasma membrane"/>
    <property type="evidence" value="ECO:0007669"/>
    <property type="project" value="UniProtKB-SubCell"/>
</dbReference>
<dbReference type="InterPro" id="IPR050901">
    <property type="entry name" value="BP-dep_ABC_trans_perm"/>
</dbReference>
<dbReference type="GO" id="GO:0055085">
    <property type="term" value="P:transmembrane transport"/>
    <property type="evidence" value="ECO:0007669"/>
    <property type="project" value="InterPro"/>
</dbReference>
<evidence type="ECO:0000256" key="1">
    <source>
        <dbReference type="ARBA" id="ARBA00004651"/>
    </source>
</evidence>
<proteinExistence type="inferred from homology"/>
<dbReference type="InterPro" id="IPR035906">
    <property type="entry name" value="MetI-like_sf"/>
</dbReference>
<dbReference type="CDD" id="cd06261">
    <property type="entry name" value="TM_PBP2"/>
    <property type="match status" value="1"/>
</dbReference>
<feature type="transmembrane region" description="Helical" evidence="7">
    <location>
        <begin position="81"/>
        <end position="102"/>
    </location>
</feature>
<dbReference type="PANTHER" id="PTHR32243">
    <property type="entry name" value="MALTOSE TRANSPORT SYSTEM PERMEASE-RELATED"/>
    <property type="match status" value="1"/>
</dbReference>
<reference evidence="9 10" key="1">
    <citation type="submission" date="2013-01" db="EMBL/GenBank/DDBJ databases">
        <title>The Genome Sequence of Clostridium clostridioforme 90A8.</title>
        <authorList>
            <consortium name="The Broad Institute Genome Sequencing Platform"/>
            <person name="Earl A."/>
            <person name="Ward D."/>
            <person name="Feldgarden M."/>
            <person name="Gevers D."/>
            <person name="Courvalin P."/>
            <person name="Lambert T."/>
            <person name="Walker B."/>
            <person name="Young S.K."/>
            <person name="Zeng Q."/>
            <person name="Gargeya S."/>
            <person name="Fitzgerald M."/>
            <person name="Haas B."/>
            <person name="Abouelleil A."/>
            <person name="Alvarado L."/>
            <person name="Arachchi H.M."/>
            <person name="Berlin A.M."/>
            <person name="Chapman S.B."/>
            <person name="Dewar J."/>
            <person name="Goldberg J."/>
            <person name="Griggs A."/>
            <person name="Gujja S."/>
            <person name="Hansen M."/>
            <person name="Howarth C."/>
            <person name="Imamovic A."/>
            <person name="Larimer J."/>
            <person name="McCowan C."/>
            <person name="Murphy C."/>
            <person name="Neiman D."/>
            <person name="Pearson M."/>
            <person name="Priest M."/>
            <person name="Roberts A."/>
            <person name="Saif S."/>
            <person name="Shea T."/>
            <person name="Sisk P."/>
            <person name="Sykes S."/>
            <person name="Wortman J."/>
            <person name="Nusbaum C."/>
            <person name="Birren B."/>
        </authorList>
    </citation>
    <scope>NUCLEOTIDE SEQUENCE [LARGE SCALE GENOMIC DNA]</scope>
    <source>
        <strain evidence="9 10">90A8</strain>
    </source>
</reference>
<dbReference type="Pfam" id="PF00528">
    <property type="entry name" value="BPD_transp_1"/>
    <property type="match status" value="1"/>
</dbReference>
<feature type="transmembrane region" description="Helical" evidence="7">
    <location>
        <begin position="143"/>
        <end position="164"/>
    </location>
</feature>
<dbReference type="PATRIC" id="fig|999408.3.peg.1028"/>
<dbReference type="InterPro" id="IPR000515">
    <property type="entry name" value="MetI-like"/>
</dbReference>
<evidence type="ECO:0000256" key="5">
    <source>
        <dbReference type="ARBA" id="ARBA00022989"/>
    </source>
</evidence>
<name>A0A0E2HTP5_9FIRM</name>
<feature type="transmembrane region" description="Helical" evidence="7">
    <location>
        <begin position="242"/>
        <end position="263"/>
    </location>
</feature>
<evidence type="ECO:0000256" key="3">
    <source>
        <dbReference type="ARBA" id="ARBA00022475"/>
    </source>
</evidence>
<gene>
    <name evidence="9" type="ORF">HMPREF1090_00963</name>
</gene>
<evidence type="ECO:0000256" key="2">
    <source>
        <dbReference type="ARBA" id="ARBA00022448"/>
    </source>
</evidence>
<comment type="similarity">
    <text evidence="7">Belongs to the binding-protein-dependent transport system permease family.</text>
</comment>
<evidence type="ECO:0000256" key="7">
    <source>
        <dbReference type="RuleBase" id="RU363032"/>
    </source>
</evidence>
<dbReference type="PROSITE" id="PS50928">
    <property type="entry name" value="ABC_TM1"/>
    <property type="match status" value="1"/>
</dbReference>
<feature type="transmembrane region" description="Helical" evidence="7">
    <location>
        <begin position="114"/>
        <end position="131"/>
    </location>
</feature>
<comment type="caution">
    <text evidence="9">The sequence shown here is derived from an EMBL/GenBank/DDBJ whole genome shotgun (WGS) entry which is preliminary data.</text>
</comment>
<keyword evidence="2 7" id="KW-0813">Transport</keyword>
<keyword evidence="5 7" id="KW-1133">Transmembrane helix</keyword>
<dbReference type="Proteomes" id="UP000013085">
    <property type="component" value="Unassembled WGS sequence"/>
</dbReference>
<evidence type="ECO:0000256" key="4">
    <source>
        <dbReference type="ARBA" id="ARBA00022692"/>
    </source>
</evidence>
<evidence type="ECO:0000313" key="10">
    <source>
        <dbReference type="Proteomes" id="UP000013085"/>
    </source>
</evidence>
<keyword evidence="4 7" id="KW-0812">Transmembrane</keyword>
<dbReference type="HOGENOM" id="CLU_016047_1_2_9"/>
<evidence type="ECO:0000256" key="6">
    <source>
        <dbReference type="ARBA" id="ARBA00023136"/>
    </source>
</evidence>
<dbReference type="PANTHER" id="PTHR32243:SF18">
    <property type="entry name" value="INNER MEMBRANE ABC TRANSPORTER PERMEASE PROTEIN YCJP"/>
    <property type="match status" value="1"/>
</dbReference>
<dbReference type="EMBL" id="AGYR01000006">
    <property type="protein sequence ID" value="ENZ19091.1"/>
    <property type="molecule type" value="Genomic_DNA"/>
</dbReference>
<accession>A0A0E2HTP5</accession>
<dbReference type="SUPFAM" id="SSF161098">
    <property type="entry name" value="MetI-like"/>
    <property type="match status" value="1"/>
</dbReference>
<sequence>MAVKKYRTKKIISKLLFGILVLVIIIPILFPLYFVLISSFKNMAQVYIMPPKLFGFKPILDNYIYIFKTQHYGTYMMNSTIVAVASTALSLLLGVPAAYAIARYKMGKANTAILTARLLPNISILLPYYFIFSKLRMIDTYGVLILSHMVLSLPLIVWIMVGFFSDLPLELEEAAIVDGCTRQKCFKDVLLPVSAPGLVTCSTLSFLGSWNNFQFALILSGEKTRTLPVSLQYFVSGADIRWGRMLAATIVVIVPTIILTMLLQKYIVQGMTAGAVKG</sequence>
<keyword evidence="3" id="KW-1003">Cell membrane</keyword>
<evidence type="ECO:0000313" key="9">
    <source>
        <dbReference type="EMBL" id="ENZ19091.1"/>
    </source>
</evidence>
<organism evidence="9 10">
    <name type="scientific">[Clostridium] clostridioforme 90A8</name>
    <dbReference type="NCBI Taxonomy" id="999408"/>
    <lineage>
        <taxon>Bacteria</taxon>
        <taxon>Bacillati</taxon>
        <taxon>Bacillota</taxon>
        <taxon>Clostridia</taxon>
        <taxon>Lachnospirales</taxon>
        <taxon>Lachnospiraceae</taxon>
        <taxon>Enterocloster</taxon>
    </lineage>
</organism>